<dbReference type="RefSeq" id="WP_023860109.1">
    <property type="nucleotide sequence ID" value="NZ_AZFH01000139.1"/>
</dbReference>
<evidence type="ECO:0000256" key="4">
    <source>
        <dbReference type="ARBA" id="ARBA00012448"/>
    </source>
</evidence>
<gene>
    <name evidence="18" type="ORF">FC36_GL001068</name>
</gene>
<keyword evidence="8" id="KW-0378">Hydrolase</keyword>
<dbReference type="InterPro" id="IPR018044">
    <property type="entry name" value="Peptidase_S11"/>
</dbReference>
<feature type="chain" id="PRO_5039485050" description="serine-type D-Ala-D-Ala carboxypeptidase" evidence="16">
    <location>
        <begin position="22"/>
        <end position="444"/>
    </location>
</feature>
<keyword evidence="6" id="KW-0645">Protease</keyword>
<evidence type="ECO:0000256" key="15">
    <source>
        <dbReference type="RuleBase" id="RU004016"/>
    </source>
</evidence>
<dbReference type="InterPro" id="IPR037167">
    <property type="entry name" value="Peptidase_S11_C_sf"/>
</dbReference>
<dbReference type="Proteomes" id="UP000051048">
    <property type="component" value="Unassembled WGS sequence"/>
</dbReference>
<dbReference type="OrthoDB" id="9791132at2"/>
<feature type="binding site" evidence="14">
    <location>
        <position position="268"/>
    </location>
    <ligand>
        <name>substrate</name>
    </ligand>
</feature>
<dbReference type="GO" id="GO:0071555">
    <property type="term" value="P:cell wall organization"/>
    <property type="evidence" value="ECO:0007669"/>
    <property type="project" value="UniProtKB-KW"/>
</dbReference>
<feature type="active site" evidence="13">
    <location>
        <position position="142"/>
    </location>
</feature>
<accession>A0A0R1TBG8</accession>
<protein>
    <recommendedName>
        <fullName evidence="4">serine-type D-Ala-D-Ala carboxypeptidase</fullName>
        <ecNumber evidence="4">3.4.16.4</ecNumber>
    </recommendedName>
</protein>
<evidence type="ECO:0000256" key="3">
    <source>
        <dbReference type="ARBA" id="ARBA00007164"/>
    </source>
</evidence>
<evidence type="ECO:0000256" key="9">
    <source>
        <dbReference type="ARBA" id="ARBA00022960"/>
    </source>
</evidence>
<feature type="active site" description="Proton acceptor" evidence="13">
    <location>
        <position position="81"/>
    </location>
</feature>
<dbReference type="PANTHER" id="PTHR21581">
    <property type="entry name" value="D-ALANYL-D-ALANINE CARBOXYPEPTIDASE"/>
    <property type="match status" value="1"/>
</dbReference>
<evidence type="ECO:0000256" key="1">
    <source>
        <dbReference type="ARBA" id="ARBA00003217"/>
    </source>
</evidence>
<dbReference type="EMBL" id="AZFH01000139">
    <property type="protein sequence ID" value="KRL78685.1"/>
    <property type="molecule type" value="Genomic_DNA"/>
</dbReference>
<feature type="domain" description="Peptidase S11 D-Ala-D-Ala carboxypeptidase A C-terminal" evidence="17">
    <location>
        <begin position="322"/>
        <end position="429"/>
    </location>
</feature>
<dbReference type="Pfam" id="PF07943">
    <property type="entry name" value="PBP5_C"/>
    <property type="match status" value="1"/>
</dbReference>
<dbReference type="InterPro" id="IPR012907">
    <property type="entry name" value="Peptidase_S11_C"/>
</dbReference>
<dbReference type="GO" id="GO:0008360">
    <property type="term" value="P:regulation of cell shape"/>
    <property type="evidence" value="ECO:0007669"/>
    <property type="project" value="UniProtKB-KW"/>
</dbReference>
<evidence type="ECO:0000256" key="2">
    <source>
        <dbReference type="ARBA" id="ARBA00004752"/>
    </source>
</evidence>
<dbReference type="AlphaFoldDB" id="A0A0R1TBG8"/>
<evidence type="ECO:0000256" key="13">
    <source>
        <dbReference type="PIRSR" id="PIRSR618044-1"/>
    </source>
</evidence>
<dbReference type="STRING" id="1423740.FC36_GL001068"/>
<dbReference type="GO" id="GO:0009252">
    <property type="term" value="P:peptidoglycan biosynthetic process"/>
    <property type="evidence" value="ECO:0007669"/>
    <property type="project" value="UniProtKB-UniPathway"/>
</dbReference>
<keyword evidence="5 18" id="KW-0121">Carboxypeptidase</keyword>
<dbReference type="PANTHER" id="PTHR21581:SF11">
    <property type="entry name" value="D-ALANYL-D-ALANINE CARBOXYPEPTIDASE DACA"/>
    <property type="match status" value="1"/>
</dbReference>
<comment type="pathway">
    <text evidence="2">Cell wall biogenesis; peptidoglycan biosynthesis.</text>
</comment>
<evidence type="ECO:0000256" key="12">
    <source>
        <dbReference type="ARBA" id="ARBA00034000"/>
    </source>
</evidence>
<dbReference type="EC" id="3.4.16.4" evidence="4"/>
<dbReference type="PATRIC" id="fig|1423740.3.peg.1138"/>
<evidence type="ECO:0000256" key="16">
    <source>
        <dbReference type="SAM" id="SignalP"/>
    </source>
</evidence>
<dbReference type="SUPFAM" id="SSF69189">
    <property type="entry name" value="Penicillin-binding protein associated domain"/>
    <property type="match status" value="1"/>
</dbReference>
<dbReference type="InterPro" id="IPR001967">
    <property type="entry name" value="Peptidase_S11_N"/>
</dbReference>
<dbReference type="SMART" id="SM00936">
    <property type="entry name" value="PBP5_C"/>
    <property type="match status" value="1"/>
</dbReference>
<comment type="similarity">
    <text evidence="3 15">Belongs to the peptidase S11 family.</text>
</comment>
<comment type="catalytic activity">
    <reaction evidence="12">
        <text>Preferential cleavage: (Ac)2-L-Lys-D-Ala-|-D-Ala. Also transpeptidation of peptidyl-alanyl moieties that are N-acyl substituents of D-alanine.</text>
        <dbReference type="EC" id="3.4.16.4"/>
    </reaction>
</comment>
<evidence type="ECO:0000256" key="10">
    <source>
        <dbReference type="ARBA" id="ARBA00022984"/>
    </source>
</evidence>
<dbReference type="Gene3D" id="3.40.710.10">
    <property type="entry name" value="DD-peptidase/beta-lactamase superfamily"/>
    <property type="match status" value="1"/>
</dbReference>
<reference evidence="18 19" key="1">
    <citation type="journal article" date="2015" name="Genome Announc.">
        <title>Expanding the biotechnology potential of lactobacilli through comparative genomics of 213 strains and associated genera.</title>
        <authorList>
            <person name="Sun Z."/>
            <person name="Harris H.M."/>
            <person name="McCann A."/>
            <person name="Guo C."/>
            <person name="Argimon S."/>
            <person name="Zhang W."/>
            <person name="Yang X."/>
            <person name="Jeffery I.B."/>
            <person name="Cooney J.C."/>
            <person name="Kagawa T.F."/>
            <person name="Liu W."/>
            <person name="Song Y."/>
            <person name="Salvetti E."/>
            <person name="Wrobel A."/>
            <person name="Rasinkangas P."/>
            <person name="Parkhill J."/>
            <person name="Rea M.C."/>
            <person name="O'Sullivan O."/>
            <person name="Ritari J."/>
            <person name="Douillard F.P."/>
            <person name="Paul Ross R."/>
            <person name="Yang R."/>
            <person name="Briner A.E."/>
            <person name="Felis G.E."/>
            <person name="de Vos W.M."/>
            <person name="Barrangou R."/>
            <person name="Klaenhammer T.R."/>
            <person name="Caufield P.W."/>
            <person name="Cui Y."/>
            <person name="Zhang H."/>
            <person name="O'Toole P.W."/>
        </authorList>
    </citation>
    <scope>NUCLEOTIDE SEQUENCE [LARGE SCALE GENOMIC DNA]</scope>
    <source>
        <strain evidence="18 19">DSM 15833</strain>
    </source>
</reference>
<evidence type="ECO:0000256" key="8">
    <source>
        <dbReference type="ARBA" id="ARBA00022801"/>
    </source>
</evidence>
<keyword evidence="10" id="KW-0573">Peptidoglycan synthesis</keyword>
<name>A0A0R1TBG8_9LACO</name>
<dbReference type="GO" id="GO:0006508">
    <property type="term" value="P:proteolysis"/>
    <property type="evidence" value="ECO:0007669"/>
    <property type="project" value="UniProtKB-KW"/>
</dbReference>
<dbReference type="GO" id="GO:0009002">
    <property type="term" value="F:serine-type D-Ala-D-Ala carboxypeptidase activity"/>
    <property type="evidence" value="ECO:0007669"/>
    <property type="project" value="UniProtKB-EC"/>
</dbReference>
<evidence type="ECO:0000259" key="17">
    <source>
        <dbReference type="SMART" id="SM00936"/>
    </source>
</evidence>
<sequence>MRLFKEIKKMVVSLLTVTALLTPGLTVFTTNQIQAQAATLADSQESLNLTARAAIAVDAKTGQVLYAKNAETTMPVASMSKLLTAYLVLEAIHDHKLTWNQEIPVDKDSAAVSQDTSLSNVPLKTDHQYTVKSLYQAMLIYSANGATMALGYALAGSHPAFIDLMRKQARKFGIQDAQLYTANGLSNGEVKGAAYPGVAKNAENAMSAKDMALIGQNLLQKYPEILKTTAMTKAEFDNGTNKTQMENWNWMLKGLSKAYTKLPVDGLKTGTSDSAGACFIGTVNKDGHRIITVVMGSRHEGETDTARFEDSQKLMSYVYNNYTYTNLAQGQSYAQAKSLATFHGKELTVPVQTAQASHLWLQKGLTKKQIQASVMANKKLTEKNGLVAPIAQGKTVGNYALTVKGQKLAFLNGQTSLQIPAQTKQAVQKANIFVIGWRTLMSKL</sequence>
<comment type="function">
    <text evidence="1">Removes C-terminal D-alanyl residues from sugar-peptide cell wall precursors.</text>
</comment>
<comment type="caution">
    <text evidence="18">The sequence shown here is derived from an EMBL/GenBank/DDBJ whole genome shotgun (WGS) entry which is preliminary data.</text>
</comment>
<dbReference type="InterPro" id="IPR015956">
    <property type="entry name" value="Peniciliin-bd_prot_C_sf"/>
</dbReference>
<dbReference type="UniPathway" id="UPA00219"/>
<feature type="active site" description="Acyl-ester intermediate" evidence="13">
    <location>
        <position position="78"/>
    </location>
</feature>
<keyword evidence="11" id="KW-0961">Cell wall biogenesis/degradation</keyword>
<proteinExistence type="inferred from homology"/>
<dbReference type="InterPro" id="IPR012338">
    <property type="entry name" value="Beta-lactam/transpept-like"/>
</dbReference>
<evidence type="ECO:0000313" key="19">
    <source>
        <dbReference type="Proteomes" id="UP000051048"/>
    </source>
</evidence>
<evidence type="ECO:0000256" key="6">
    <source>
        <dbReference type="ARBA" id="ARBA00022670"/>
    </source>
</evidence>
<feature type="signal peptide" evidence="16">
    <location>
        <begin position="1"/>
        <end position="21"/>
    </location>
</feature>
<keyword evidence="9" id="KW-0133">Cell shape</keyword>
<evidence type="ECO:0000256" key="7">
    <source>
        <dbReference type="ARBA" id="ARBA00022729"/>
    </source>
</evidence>
<evidence type="ECO:0000313" key="18">
    <source>
        <dbReference type="EMBL" id="KRL78685.1"/>
    </source>
</evidence>
<evidence type="ECO:0000256" key="14">
    <source>
        <dbReference type="PIRSR" id="PIRSR618044-2"/>
    </source>
</evidence>
<dbReference type="Pfam" id="PF00768">
    <property type="entry name" value="Peptidase_S11"/>
    <property type="match status" value="1"/>
</dbReference>
<organism evidence="18 19">
    <name type="scientific">Ligilactobacillus equi DSM 15833 = JCM 10991</name>
    <dbReference type="NCBI Taxonomy" id="1423740"/>
    <lineage>
        <taxon>Bacteria</taxon>
        <taxon>Bacillati</taxon>
        <taxon>Bacillota</taxon>
        <taxon>Bacilli</taxon>
        <taxon>Lactobacillales</taxon>
        <taxon>Lactobacillaceae</taxon>
        <taxon>Ligilactobacillus</taxon>
    </lineage>
</organism>
<dbReference type="Gene3D" id="2.60.410.10">
    <property type="entry name" value="D-Ala-D-Ala carboxypeptidase, C-terminal domain"/>
    <property type="match status" value="1"/>
</dbReference>
<dbReference type="PRINTS" id="PR00725">
    <property type="entry name" value="DADACBPTASE1"/>
</dbReference>
<evidence type="ECO:0000256" key="11">
    <source>
        <dbReference type="ARBA" id="ARBA00023316"/>
    </source>
</evidence>
<evidence type="ECO:0000256" key="5">
    <source>
        <dbReference type="ARBA" id="ARBA00022645"/>
    </source>
</evidence>
<dbReference type="SUPFAM" id="SSF56601">
    <property type="entry name" value="beta-lactamase/transpeptidase-like"/>
    <property type="match status" value="1"/>
</dbReference>
<keyword evidence="7 16" id="KW-0732">Signal</keyword>